<evidence type="ECO:0000313" key="2">
    <source>
        <dbReference type="EnsemblPlants" id="AET1Gv20712700.2"/>
    </source>
</evidence>
<feature type="compositionally biased region" description="Basic and acidic residues" evidence="1">
    <location>
        <begin position="59"/>
        <end position="83"/>
    </location>
</feature>
<proteinExistence type="predicted"/>
<reference evidence="3" key="2">
    <citation type="journal article" date="2017" name="Nat. Plants">
        <title>The Aegilops tauschii genome reveals multiple impacts of transposons.</title>
        <authorList>
            <person name="Zhao G."/>
            <person name="Zou C."/>
            <person name="Li K."/>
            <person name="Wang K."/>
            <person name="Li T."/>
            <person name="Gao L."/>
            <person name="Zhang X."/>
            <person name="Wang H."/>
            <person name="Yang Z."/>
            <person name="Liu X."/>
            <person name="Jiang W."/>
            <person name="Mao L."/>
            <person name="Kong X."/>
            <person name="Jiao Y."/>
            <person name="Jia J."/>
        </authorList>
    </citation>
    <scope>NUCLEOTIDE SEQUENCE [LARGE SCALE GENOMIC DNA]</scope>
    <source>
        <strain evidence="3">cv. AL8/78</strain>
    </source>
</reference>
<accession>A0A452ZCI6</accession>
<name>A0A452ZCI6_AEGTS</name>
<evidence type="ECO:0000313" key="3">
    <source>
        <dbReference type="Proteomes" id="UP000015105"/>
    </source>
</evidence>
<feature type="region of interest" description="Disordered" evidence="1">
    <location>
        <begin position="1"/>
        <end position="313"/>
    </location>
</feature>
<feature type="compositionally biased region" description="Pro residues" evidence="1">
    <location>
        <begin position="100"/>
        <end position="116"/>
    </location>
</feature>
<feature type="compositionally biased region" description="Basic residues" evidence="1">
    <location>
        <begin position="124"/>
        <end position="136"/>
    </location>
</feature>
<dbReference type="AlphaFoldDB" id="A0A452ZCI6"/>
<feature type="compositionally biased region" description="Pro residues" evidence="1">
    <location>
        <begin position="18"/>
        <end position="33"/>
    </location>
</feature>
<reference evidence="2" key="4">
    <citation type="submission" date="2019-03" db="UniProtKB">
        <authorList>
            <consortium name="EnsemblPlants"/>
        </authorList>
    </citation>
    <scope>IDENTIFICATION</scope>
</reference>
<reference evidence="2" key="5">
    <citation type="journal article" date="2021" name="G3 (Bethesda)">
        <title>Aegilops tauschii genome assembly Aet v5.0 features greater sequence contiguity and improved annotation.</title>
        <authorList>
            <person name="Wang L."/>
            <person name="Zhu T."/>
            <person name="Rodriguez J.C."/>
            <person name="Deal K.R."/>
            <person name="Dubcovsky J."/>
            <person name="McGuire P.E."/>
            <person name="Lux T."/>
            <person name="Spannagl M."/>
            <person name="Mayer K.F.X."/>
            <person name="Baldrich P."/>
            <person name="Meyers B.C."/>
            <person name="Huo N."/>
            <person name="Gu Y.Q."/>
            <person name="Zhou H."/>
            <person name="Devos K.M."/>
            <person name="Bennetzen J.L."/>
            <person name="Unver T."/>
            <person name="Budak H."/>
            <person name="Gulick P.J."/>
            <person name="Galiba G."/>
            <person name="Kalapos B."/>
            <person name="Nelson D.R."/>
            <person name="Li P."/>
            <person name="You F.M."/>
            <person name="Luo M.C."/>
            <person name="Dvorak J."/>
        </authorList>
    </citation>
    <scope>NUCLEOTIDE SEQUENCE [LARGE SCALE GENOMIC DNA]</scope>
    <source>
        <strain evidence="2">cv. AL8/78</strain>
    </source>
</reference>
<dbReference type="Gramene" id="AET1Gv20712700.2">
    <property type="protein sequence ID" value="AET1Gv20712700.2"/>
    <property type="gene ID" value="AET1Gv20712700"/>
</dbReference>
<feature type="compositionally biased region" description="Basic residues" evidence="1">
    <location>
        <begin position="248"/>
        <end position="268"/>
    </location>
</feature>
<feature type="compositionally biased region" description="Pro residues" evidence="1">
    <location>
        <begin position="227"/>
        <end position="236"/>
    </location>
</feature>
<feature type="compositionally biased region" description="Basic and acidic residues" evidence="1">
    <location>
        <begin position="278"/>
        <end position="293"/>
    </location>
</feature>
<dbReference type="EnsemblPlants" id="AET1Gv20712700.2">
    <property type="protein sequence ID" value="AET1Gv20712700.2"/>
    <property type="gene ID" value="AET1Gv20712700"/>
</dbReference>
<feature type="compositionally biased region" description="Low complexity" evidence="1">
    <location>
        <begin position="145"/>
        <end position="160"/>
    </location>
</feature>
<reference evidence="3" key="1">
    <citation type="journal article" date="2014" name="Science">
        <title>Ancient hybridizations among the ancestral genomes of bread wheat.</title>
        <authorList>
            <consortium name="International Wheat Genome Sequencing Consortium,"/>
            <person name="Marcussen T."/>
            <person name="Sandve S.R."/>
            <person name="Heier L."/>
            <person name="Spannagl M."/>
            <person name="Pfeifer M."/>
            <person name="Jakobsen K.S."/>
            <person name="Wulff B.B."/>
            <person name="Steuernagel B."/>
            <person name="Mayer K.F."/>
            <person name="Olsen O.A."/>
        </authorList>
    </citation>
    <scope>NUCLEOTIDE SEQUENCE [LARGE SCALE GENOMIC DNA]</scope>
    <source>
        <strain evidence="3">cv. AL8/78</strain>
    </source>
</reference>
<organism evidence="2 3">
    <name type="scientific">Aegilops tauschii subsp. strangulata</name>
    <name type="common">Goatgrass</name>
    <dbReference type="NCBI Taxonomy" id="200361"/>
    <lineage>
        <taxon>Eukaryota</taxon>
        <taxon>Viridiplantae</taxon>
        <taxon>Streptophyta</taxon>
        <taxon>Embryophyta</taxon>
        <taxon>Tracheophyta</taxon>
        <taxon>Spermatophyta</taxon>
        <taxon>Magnoliopsida</taxon>
        <taxon>Liliopsida</taxon>
        <taxon>Poales</taxon>
        <taxon>Poaceae</taxon>
        <taxon>BOP clade</taxon>
        <taxon>Pooideae</taxon>
        <taxon>Triticodae</taxon>
        <taxon>Triticeae</taxon>
        <taxon>Triticinae</taxon>
        <taxon>Aegilops</taxon>
    </lineage>
</organism>
<dbReference type="Proteomes" id="UP000015105">
    <property type="component" value="Chromosome 1D"/>
</dbReference>
<reference evidence="2" key="3">
    <citation type="journal article" date="2017" name="Nature">
        <title>Genome sequence of the progenitor of the wheat D genome Aegilops tauschii.</title>
        <authorList>
            <person name="Luo M.C."/>
            <person name="Gu Y.Q."/>
            <person name="Puiu D."/>
            <person name="Wang H."/>
            <person name="Twardziok S.O."/>
            <person name="Deal K.R."/>
            <person name="Huo N."/>
            <person name="Zhu T."/>
            <person name="Wang L."/>
            <person name="Wang Y."/>
            <person name="McGuire P.E."/>
            <person name="Liu S."/>
            <person name="Long H."/>
            <person name="Ramasamy R.K."/>
            <person name="Rodriguez J.C."/>
            <person name="Van S.L."/>
            <person name="Yuan L."/>
            <person name="Wang Z."/>
            <person name="Xia Z."/>
            <person name="Xiao L."/>
            <person name="Anderson O.D."/>
            <person name="Ouyang S."/>
            <person name="Liang Y."/>
            <person name="Zimin A.V."/>
            <person name="Pertea G."/>
            <person name="Qi P."/>
            <person name="Bennetzen J.L."/>
            <person name="Dai X."/>
            <person name="Dawson M.W."/>
            <person name="Muller H.G."/>
            <person name="Kugler K."/>
            <person name="Rivarola-Duarte L."/>
            <person name="Spannagl M."/>
            <person name="Mayer K.F.X."/>
            <person name="Lu F.H."/>
            <person name="Bevan M.W."/>
            <person name="Leroy P."/>
            <person name="Li P."/>
            <person name="You F.M."/>
            <person name="Sun Q."/>
            <person name="Liu Z."/>
            <person name="Lyons E."/>
            <person name="Wicker T."/>
            <person name="Salzberg S.L."/>
            <person name="Devos K.M."/>
            <person name="Dvorak J."/>
        </authorList>
    </citation>
    <scope>NUCLEOTIDE SEQUENCE [LARGE SCALE GENOMIC DNA]</scope>
    <source>
        <strain evidence="2">cv. AL8/78</strain>
    </source>
</reference>
<protein>
    <submittedName>
        <fullName evidence="2">Uncharacterized protein</fullName>
    </submittedName>
</protein>
<keyword evidence="3" id="KW-1185">Reference proteome</keyword>
<evidence type="ECO:0000256" key="1">
    <source>
        <dbReference type="SAM" id="MobiDB-lite"/>
    </source>
</evidence>
<sequence length="313" mass="34074">MAAHPHLRRELRPRTSRLPPPRPPPCIQTPPRPAKVTGFGPKDAPDRQTAAYIPPRTTPELHRPALGRGKGEEGERTHPDRHTPVPVTGGPNSRRRLPSLQPPSPPDTPYVAPPRQPAQLHARPPTHTRPPARKTPRSAADHQESSPGSPSALPAAAQPPEHLEPASPPTDLPLLRRCSPCRPQPASPGPRSSRAHQIWPRRRRSRRAEHAPTPGRPPRGSRGTVAPPLPAAPPCRPTQLHAPTRGAGPRRHRPSRRTTRPRRRRRRLGFAQPRPRAAAREGEGRGGGDRRDLGLSPGRLAGATRGEEDSLGG</sequence>